<feature type="compositionally biased region" description="Acidic residues" evidence="5">
    <location>
        <begin position="244"/>
        <end position="264"/>
    </location>
</feature>
<dbReference type="InterPro" id="IPR041178">
    <property type="entry name" value="RPA43_OB"/>
</dbReference>
<evidence type="ECO:0000259" key="6">
    <source>
        <dbReference type="Pfam" id="PF17875"/>
    </source>
</evidence>
<accession>A0AAF0EB86</accession>
<evidence type="ECO:0000256" key="2">
    <source>
        <dbReference type="ARBA" id="ARBA00022478"/>
    </source>
</evidence>
<evidence type="ECO:0000256" key="5">
    <source>
        <dbReference type="SAM" id="MobiDB-lite"/>
    </source>
</evidence>
<gene>
    <name evidence="7" type="ORF">MEQU1_001875</name>
</gene>
<keyword evidence="8" id="KW-1185">Reference proteome</keyword>
<reference evidence="7" key="1">
    <citation type="submission" date="2023-03" db="EMBL/GenBank/DDBJ databases">
        <title>Mating type loci evolution in Malassezia.</title>
        <authorList>
            <person name="Coelho M.A."/>
        </authorList>
    </citation>
    <scope>NUCLEOTIDE SEQUENCE</scope>
    <source>
        <strain evidence="7">CBS 12830</strain>
    </source>
</reference>
<sequence>MGKKDVAQAATPRQAASSTGLVTVKAKMHFSIPPVWTMEPLSSVLEQLDTLVMRYIPQLEGVLITHSNAKFLRTVGDIDGDAAVAKAPVSFTALVWRPEIGMALEGIMTLSLPSHVSLLLYDTFNAAISAAHLPASEWEFVHYSDAGESHRRSLTDRSIGFWRHKATRERLGGDDGRLTFTVISMTVAHQMLSLHGSLLADPFSVPPPRPGSLSFEQSLSATEPMEEEPEEETVPAPRRVRWEDDSDEEQAEVQDDGEDEDEGVSDYRQPNPAEEDEEDDSDEEREETSSTLPELVPSTEDTQPTSSDKKGKKKEKKDKKKKDKKEKKSKKEKDSSSSGKKRSHDESSSAKKKHART</sequence>
<feature type="compositionally biased region" description="Acidic residues" evidence="5">
    <location>
        <begin position="224"/>
        <end position="233"/>
    </location>
</feature>
<keyword evidence="3" id="KW-0804">Transcription</keyword>
<evidence type="ECO:0000256" key="4">
    <source>
        <dbReference type="ARBA" id="ARBA00023242"/>
    </source>
</evidence>
<proteinExistence type="predicted"/>
<dbReference type="InterPro" id="IPR045113">
    <property type="entry name" value="Rpb7-like"/>
</dbReference>
<evidence type="ECO:0000256" key="3">
    <source>
        <dbReference type="ARBA" id="ARBA00023163"/>
    </source>
</evidence>
<keyword evidence="2" id="KW-0240">DNA-directed RNA polymerase</keyword>
<dbReference type="PANTHER" id="PTHR12709:SF5">
    <property type="entry name" value="DNA-DIRECTED RNA POLYMERASE I SUBUNIT RPA43"/>
    <property type="match status" value="1"/>
</dbReference>
<name>A0AAF0EB86_9BASI</name>
<feature type="compositionally biased region" description="Basic residues" evidence="5">
    <location>
        <begin position="310"/>
        <end position="328"/>
    </location>
</feature>
<dbReference type="Pfam" id="PF17875">
    <property type="entry name" value="RPA43_OB"/>
    <property type="match status" value="1"/>
</dbReference>
<dbReference type="Gene3D" id="2.40.50.1060">
    <property type="match status" value="1"/>
</dbReference>
<dbReference type="InterPro" id="IPR036898">
    <property type="entry name" value="RNA_pol_Rpb7-like_N_sf"/>
</dbReference>
<dbReference type="GO" id="GO:0006352">
    <property type="term" value="P:DNA-templated transcription initiation"/>
    <property type="evidence" value="ECO:0007669"/>
    <property type="project" value="InterPro"/>
</dbReference>
<evidence type="ECO:0000313" key="8">
    <source>
        <dbReference type="Proteomes" id="UP001214415"/>
    </source>
</evidence>
<dbReference type="GO" id="GO:0005736">
    <property type="term" value="C:RNA polymerase I complex"/>
    <property type="evidence" value="ECO:0007669"/>
    <property type="project" value="TreeGrafter"/>
</dbReference>
<feature type="domain" description="RPA43 OB" evidence="6">
    <location>
        <begin position="98"/>
        <end position="199"/>
    </location>
</feature>
<comment type="subcellular location">
    <subcellularLocation>
        <location evidence="1">Nucleus</location>
    </subcellularLocation>
</comment>
<feature type="compositionally biased region" description="Acidic residues" evidence="5">
    <location>
        <begin position="273"/>
        <end position="286"/>
    </location>
</feature>
<evidence type="ECO:0000313" key="7">
    <source>
        <dbReference type="EMBL" id="WFD23187.1"/>
    </source>
</evidence>
<protein>
    <recommendedName>
        <fullName evidence="6">RPA43 OB domain-containing protein</fullName>
    </recommendedName>
</protein>
<dbReference type="Gene3D" id="3.30.1490.120">
    <property type="entry name" value="RNA polymerase Rpb7-like, N-terminal domain"/>
    <property type="match status" value="1"/>
</dbReference>
<dbReference type="EMBL" id="CP119902">
    <property type="protein sequence ID" value="WFD23187.1"/>
    <property type="molecule type" value="Genomic_DNA"/>
</dbReference>
<dbReference type="PANTHER" id="PTHR12709">
    <property type="entry name" value="DNA-DIRECTED RNA POLYMERASE II, III"/>
    <property type="match status" value="1"/>
</dbReference>
<dbReference type="GO" id="GO:0006362">
    <property type="term" value="P:transcription elongation by RNA polymerase I"/>
    <property type="evidence" value="ECO:0007669"/>
    <property type="project" value="TreeGrafter"/>
</dbReference>
<organism evidence="7 8">
    <name type="scientific">Malassezia equina</name>
    <dbReference type="NCBI Taxonomy" id="1381935"/>
    <lineage>
        <taxon>Eukaryota</taxon>
        <taxon>Fungi</taxon>
        <taxon>Dikarya</taxon>
        <taxon>Basidiomycota</taxon>
        <taxon>Ustilaginomycotina</taxon>
        <taxon>Malasseziomycetes</taxon>
        <taxon>Malasseziales</taxon>
        <taxon>Malasseziaceae</taxon>
        <taxon>Malassezia</taxon>
    </lineage>
</organism>
<dbReference type="Proteomes" id="UP001214415">
    <property type="component" value="Chromosome 3"/>
</dbReference>
<dbReference type="AlphaFoldDB" id="A0AAF0EB86"/>
<keyword evidence="4" id="KW-0539">Nucleus</keyword>
<evidence type="ECO:0000256" key="1">
    <source>
        <dbReference type="ARBA" id="ARBA00004123"/>
    </source>
</evidence>
<feature type="region of interest" description="Disordered" evidence="5">
    <location>
        <begin position="209"/>
        <end position="357"/>
    </location>
</feature>